<dbReference type="EMBL" id="CAKLDI010000001">
    <property type="protein sequence ID" value="CAH0533482.1"/>
    <property type="molecule type" value="Genomic_DNA"/>
</dbReference>
<evidence type="ECO:0000313" key="1">
    <source>
        <dbReference type="EMBL" id="CAH0533482.1"/>
    </source>
</evidence>
<sequence length="103" mass="11902">MIWYVLIATLVIFGYLLYDRPVLKLTYRDGQRVGIKGSDYAGFVKDCDAIAEKKPFSGVVRVYRTRVNIKLAFSKGISSQMRQRIHNVFPFPSSNNKQKKRRA</sequence>
<comment type="caution">
    <text evidence="1">The sequence shown here is derived from an EMBL/GenBank/DDBJ whole genome shotgun (WGS) entry which is preliminary data.</text>
</comment>
<dbReference type="Proteomes" id="UP000838672">
    <property type="component" value="Unassembled WGS sequence"/>
</dbReference>
<reference evidence="1" key="1">
    <citation type="submission" date="2021-11" db="EMBL/GenBank/DDBJ databases">
        <authorList>
            <person name="Rodrigo-Torres L."/>
            <person name="Arahal R. D."/>
            <person name="Lucena T."/>
        </authorList>
    </citation>
    <scope>NUCLEOTIDE SEQUENCE</scope>
    <source>
        <strain evidence="1">CECT 7929</strain>
    </source>
</reference>
<protein>
    <recommendedName>
        <fullName evidence="3">DUF3634 family protein</fullName>
    </recommendedName>
</protein>
<organism evidence="1 2">
    <name type="scientific">Vibrio stylophorae</name>
    <dbReference type="NCBI Taxonomy" id="659351"/>
    <lineage>
        <taxon>Bacteria</taxon>
        <taxon>Pseudomonadati</taxon>
        <taxon>Pseudomonadota</taxon>
        <taxon>Gammaproteobacteria</taxon>
        <taxon>Vibrionales</taxon>
        <taxon>Vibrionaceae</taxon>
        <taxon>Vibrio</taxon>
    </lineage>
</organism>
<gene>
    <name evidence="1" type="ORF">VST7929_01352</name>
</gene>
<keyword evidence="2" id="KW-1185">Reference proteome</keyword>
<name>A0ABN8DTX4_9VIBR</name>
<dbReference type="RefSeq" id="WP_237465927.1">
    <property type="nucleotide sequence ID" value="NZ_CAKLDI010000001.1"/>
</dbReference>
<dbReference type="Pfam" id="PF12321">
    <property type="entry name" value="DUF3634"/>
    <property type="match status" value="1"/>
</dbReference>
<proteinExistence type="predicted"/>
<dbReference type="InterPro" id="IPR022090">
    <property type="entry name" value="DUF3634"/>
</dbReference>
<accession>A0ABN8DTX4</accession>
<evidence type="ECO:0000313" key="2">
    <source>
        <dbReference type="Proteomes" id="UP000838672"/>
    </source>
</evidence>
<evidence type="ECO:0008006" key="3">
    <source>
        <dbReference type="Google" id="ProtNLM"/>
    </source>
</evidence>